<dbReference type="AlphaFoldDB" id="A0A0H3N5C5"/>
<protein>
    <submittedName>
        <fullName evidence="5">GntR-family transcriptional regulator</fullName>
    </submittedName>
</protein>
<dbReference type="Gene3D" id="1.10.10.10">
    <property type="entry name" value="Winged helix-like DNA-binding domain superfamily/Winged helix DNA-binding domain"/>
    <property type="match status" value="1"/>
</dbReference>
<dbReference type="FunFam" id="1.10.10.10:FF:000079">
    <property type="entry name" value="GntR family transcriptional regulator"/>
    <property type="match status" value="1"/>
</dbReference>
<dbReference type="InterPro" id="IPR011663">
    <property type="entry name" value="UTRA"/>
</dbReference>
<feature type="domain" description="HTH gntR-type" evidence="4">
    <location>
        <begin position="26"/>
        <end position="94"/>
    </location>
</feature>
<sequence>MLHREVSKMDEKRQKKEMDLEVNSFVPLYQQLYDNIKKQIASGIYKPGDKLPSEGDLCKEFNISRITVRNALNELVKEDILCKKRGKGTYVTIPERIEATCAGNSFTNSCHRINAKPSTKIISVLIKKADKQVAEALSIELEEKVICIKRLRLIDEVPVIFEVDYFRIDYMFLLKEELEDKSLMEVISNNISTLPKRVENIFEVKHSNKEYSDYLKCASNMPLLKVRQSVYTENNDVLYYNEQFIRSDKYKYAVSAEI</sequence>
<dbReference type="GO" id="GO:0003700">
    <property type="term" value="F:DNA-binding transcription factor activity"/>
    <property type="evidence" value="ECO:0007669"/>
    <property type="project" value="InterPro"/>
</dbReference>
<organism evidence="5 6">
    <name type="scientific">Clostridioides difficile (strain CD196)</name>
    <name type="common">Peptoclostridium difficile</name>
    <dbReference type="NCBI Taxonomy" id="645462"/>
    <lineage>
        <taxon>Bacteria</taxon>
        <taxon>Bacillati</taxon>
        <taxon>Bacillota</taxon>
        <taxon>Clostridia</taxon>
        <taxon>Peptostreptococcales</taxon>
        <taxon>Peptostreptococcaceae</taxon>
        <taxon>Clostridioides</taxon>
    </lineage>
</organism>
<evidence type="ECO:0000256" key="1">
    <source>
        <dbReference type="ARBA" id="ARBA00023015"/>
    </source>
</evidence>
<keyword evidence="1" id="KW-0805">Transcription regulation</keyword>
<dbReference type="PROSITE" id="PS50949">
    <property type="entry name" value="HTH_GNTR"/>
    <property type="match status" value="1"/>
</dbReference>
<dbReference type="InterPro" id="IPR036388">
    <property type="entry name" value="WH-like_DNA-bd_sf"/>
</dbReference>
<reference evidence="5 6" key="1">
    <citation type="journal article" date="2009" name="Genome Biol.">
        <title>Comparative genome and phenotypic analysis of Clostridium difficile 027 strains provides insight into the evolution of a hypervirulent bacterium.</title>
        <authorList>
            <person name="Stabler R.A."/>
            <person name="He M."/>
            <person name="Dawson L."/>
            <person name="Martin M."/>
            <person name="Valiente E."/>
            <person name="Corton C."/>
            <person name="Lawley T.D."/>
            <person name="Sebaihia M."/>
            <person name="Quail M.A."/>
            <person name="Rose G."/>
            <person name="Gerding D.N."/>
            <person name="Gibert M."/>
            <person name="Popoff M.R."/>
            <person name="Parkhill J."/>
            <person name="Dougan G."/>
            <person name="Wren B.W."/>
        </authorList>
    </citation>
    <scope>NUCLEOTIDE SEQUENCE [LARGE SCALE GENOMIC DNA]</scope>
    <source>
        <strain evidence="5 6">CD196</strain>
    </source>
</reference>
<dbReference type="SUPFAM" id="SSF64288">
    <property type="entry name" value="Chorismate lyase-like"/>
    <property type="match status" value="1"/>
</dbReference>
<gene>
    <name evidence="5" type="ordered locus">CD196_0954</name>
</gene>
<keyword evidence="2" id="KW-0238">DNA-binding</keyword>
<dbReference type="GO" id="GO:0045892">
    <property type="term" value="P:negative regulation of DNA-templated transcription"/>
    <property type="evidence" value="ECO:0007669"/>
    <property type="project" value="TreeGrafter"/>
</dbReference>
<evidence type="ECO:0000256" key="3">
    <source>
        <dbReference type="ARBA" id="ARBA00023163"/>
    </source>
</evidence>
<name>A0A0H3N5C5_CLODC</name>
<accession>A0A0H3N5C5</accession>
<dbReference type="Proteomes" id="UP000002068">
    <property type="component" value="Chromosome"/>
</dbReference>
<proteinExistence type="predicted"/>
<dbReference type="SUPFAM" id="SSF46785">
    <property type="entry name" value="Winged helix' DNA-binding domain"/>
    <property type="match status" value="1"/>
</dbReference>
<dbReference type="PANTHER" id="PTHR44846:SF1">
    <property type="entry name" value="MANNOSYL-D-GLYCERATE TRANSPORT_METABOLISM SYSTEM REPRESSOR MNGR-RELATED"/>
    <property type="match status" value="1"/>
</dbReference>
<dbReference type="Pfam" id="PF00392">
    <property type="entry name" value="GntR"/>
    <property type="match status" value="1"/>
</dbReference>
<evidence type="ECO:0000259" key="4">
    <source>
        <dbReference type="PROSITE" id="PS50949"/>
    </source>
</evidence>
<dbReference type="HOGENOM" id="CLU_063236_4_2_9"/>
<dbReference type="PRINTS" id="PR00035">
    <property type="entry name" value="HTHGNTR"/>
</dbReference>
<evidence type="ECO:0000256" key="2">
    <source>
        <dbReference type="ARBA" id="ARBA00023125"/>
    </source>
</evidence>
<dbReference type="PANTHER" id="PTHR44846">
    <property type="entry name" value="MANNOSYL-D-GLYCERATE TRANSPORT/METABOLISM SYSTEM REPRESSOR MNGR-RELATED"/>
    <property type="match status" value="1"/>
</dbReference>
<evidence type="ECO:0000313" key="6">
    <source>
        <dbReference type="Proteomes" id="UP000002068"/>
    </source>
</evidence>
<dbReference type="InterPro" id="IPR036390">
    <property type="entry name" value="WH_DNA-bd_sf"/>
</dbReference>
<dbReference type="Gene3D" id="3.40.1410.10">
    <property type="entry name" value="Chorismate lyase-like"/>
    <property type="match status" value="1"/>
</dbReference>
<dbReference type="KEGG" id="cdc:CD196_0954"/>
<dbReference type="EMBL" id="FN538970">
    <property type="protein sequence ID" value="CBA61812.1"/>
    <property type="molecule type" value="Genomic_DNA"/>
</dbReference>
<dbReference type="SMART" id="SM00345">
    <property type="entry name" value="HTH_GNTR"/>
    <property type="match status" value="1"/>
</dbReference>
<dbReference type="Pfam" id="PF07702">
    <property type="entry name" value="UTRA"/>
    <property type="match status" value="1"/>
</dbReference>
<dbReference type="InterPro" id="IPR000524">
    <property type="entry name" value="Tscrpt_reg_HTH_GntR"/>
</dbReference>
<dbReference type="InterPro" id="IPR050679">
    <property type="entry name" value="Bact_HTH_transcr_reg"/>
</dbReference>
<keyword evidence="3" id="KW-0804">Transcription</keyword>
<evidence type="ECO:0000313" key="5">
    <source>
        <dbReference type="EMBL" id="CBA61812.1"/>
    </source>
</evidence>
<dbReference type="InterPro" id="IPR028978">
    <property type="entry name" value="Chorismate_lyase_/UTRA_dom_sf"/>
</dbReference>
<dbReference type="GO" id="GO:0003677">
    <property type="term" value="F:DNA binding"/>
    <property type="evidence" value="ECO:0007669"/>
    <property type="project" value="UniProtKB-KW"/>
</dbReference>
<dbReference type="SMART" id="SM00866">
    <property type="entry name" value="UTRA"/>
    <property type="match status" value="1"/>
</dbReference>
<dbReference type="CDD" id="cd07377">
    <property type="entry name" value="WHTH_GntR"/>
    <property type="match status" value="1"/>
</dbReference>